<gene>
    <name evidence="1" type="ORF">H1S06_02405</name>
</gene>
<comment type="caution">
    <text evidence="1">The sequence shown here is derived from an EMBL/GenBank/DDBJ whole genome shotgun (WGS) entry which is preliminary data.</text>
</comment>
<organism evidence="1 2">
    <name type="scientific">Marinobacterium marinum</name>
    <dbReference type="NCBI Taxonomy" id="2756129"/>
    <lineage>
        <taxon>Bacteria</taxon>
        <taxon>Pseudomonadati</taxon>
        <taxon>Pseudomonadota</taxon>
        <taxon>Gammaproteobacteria</taxon>
        <taxon>Oceanospirillales</taxon>
        <taxon>Oceanospirillaceae</taxon>
        <taxon>Marinobacterium</taxon>
    </lineage>
</organism>
<dbReference type="AlphaFoldDB" id="A0A7W2A9X2"/>
<evidence type="ECO:0000313" key="2">
    <source>
        <dbReference type="Proteomes" id="UP000538931"/>
    </source>
</evidence>
<keyword evidence="2" id="KW-1185">Reference proteome</keyword>
<proteinExistence type="predicted"/>
<accession>A0A7W2A9X2</accession>
<name>A0A7W2A9X2_9GAMM</name>
<sequence length="135" mass="14800">MNALVTPLTTLPSMLMDTLETPNRLPVKVDAAGRVWVAGKAQDCRAFLPACSRGELVFAPEDVCVLQGPWGPDPDMHLILSGRCARQTGRRLELVLDDGLSLQATHHLDACAVPTLTPMQRVWLSIPLQALQYCR</sequence>
<reference evidence="1 2" key="1">
    <citation type="submission" date="2020-07" db="EMBL/GenBank/DDBJ databases">
        <title>Bacterium isolated from marien macroalgae.</title>
        <authorList>
            <person name="Zhu K."/>
            <person name="Lu D."/>
            <person name="Du Z."/>
        </authorList>
    </citation>
    <scope>NUCLEOTIDE SEQUENCE [LARGE SCALE GENOMIC DNA]</scope>
    <source>
        <strain evidence="1 2">3-1745</strain>
    </source>
</reference>
<dbReference type="EMBL" id="JACEMT010000033">
    <property type="protein sequence ID" value="MBA4501221.1"/>
    <property type="molecule type" value="Genomic_DNA"/>
</dbReference>
<protein>
    <submittedName>
        <fullName evidence="1">Uncharacterized protein</fullName>
    </submittedName>
</protein>
<dbReference type="RefSeq" id="WP_181736849.1">
    <property type="nucleotide sequence ID" value="NZ_JACEMT010000033.1"/>
</dbReference>
<dbReference type="Proteomes" id="UP000538931">
    <property type="component" value="Unassembled WGS sequence"/>
</dbReference>
<evidence type="ECO:0000313" key="1">
    <source>
        <dbReference type="EMBL" id="MBA4501221.1"/>
    </source>
</evidence>